<accession>A0A654M176</accession>
<reference evidence="2" key="1">
    <citation type="submission" date="2015-10" db="EMBL/GenBank/DDBJ databases">
        <title>Niche specialization of a soil ammonia-oxidizing archaeon, Candidatus Nitrosocosmicus oleophilus.</title>
        <authorList>
            <person name="Jung M.-Y."/>
            <person name="Rhee S.-K."/>
        </authorList>
    </citation>
    <scope>NUCLEOTIDE SEQUENCE [LARGE SCALE GENOMIC DNA]</scope>
    <source>
        <strain evidence="2">MY3</strain>
    </source>
</reference>
<name>A0A654M176_9ARCH</name>
<dbReference type="Proteomes" id="UP000058925">
    <property type="component" value="Chromosome"/>
</dbReference>
<dbReference type="RefSeq" id="WP_196816319.1">
    <property type="nucleotide sequence ID" value="NZ_CP012850.1"/>
</dbReference>
<keyword evidence="2" id="KW-1185">Reference proteome</keyword>
<sequence length="112" mass="12431">MIKIIFIFAITVSVILLLSEQSSYAQSTPTVNLTKIISEDKELRLCPTCSNRVDVLYESPNTVALSSDYIDLIWKGVDVIKKHGYKIDDVVSYTTTSYTGTGSINTMVVMSK</sequence>
<dbReference type="EMBL" id="CP012850">
    <property type="protein sequence ID" value="ALI37215.1"/>
    <property type="molecule type" value="Genomic_DNA"/>
</dbReference>
<proteinExistence type="predicted"/>
<organism evidence="1 2">
    <name type="scientific">Candidatus Nitrosocosmicus oleophilus</name>
    <dbReference type="NCBI Taxonomy" id="1353260"/>
    <lineage>
        <taxon>Archaea</taxon>
        <taxon>Nitrososphaerota</taxon>
        <taxon>Nitrososphaeria</taxon>
        <taxon>Nitrososphaerales</taxon>
        <taxon>Nitrososphaeraceae</taxon>
        <taxon>Candidatus Nitrosocosmicus</taxon>
    </lineage>
</organism>
<dbReference type="AlphaFoldDB" id="A0A654M176"/>
<protein>
    <submittedName>
        <fullName evidence="1">Uncharacterized protein</fullName>
    </submittedName>
</protein>
<evidence type="ECO:0000313" key="2">
    <source>
        <dbReference type="Proteomes" id="UP000058925"/>
    </source>
</evidence>
<dbReference type="GeneID" id="60422895"/>
<evidence type="ECO:0000313" key="1">
    <source>
        <dbReference type="EMBL" id="ALI37215.1"/>
    </source>
</evidence>
<gene>
    <name evidence="1" type="ORF">NMY3_03028</name>
</gene>
<dbReference type="KEGG" id="taa:NMY3_03028"/>